<dbReference type="Gene3D" id="1.20.58.70">
    <property type="match status" value="1"/>
</dbReference>
<sequence length="279" mass="31766">MSFLDIDVEAQKQPIFQTNNDEGSKTTLIISKASNLLTDFANGVNNLERLINQLGTKRDSVQLRQTIESARIVELNEYRQQLEHLTNDISHLVANNQDIRIEDKFSEEKLRKEFDSINNNFGLLKRQYNERKNSVILNDIISNQQAINDEAVGSSSKANETTPLIQQQQLQQNQYSITQQELDLHSVLAEERANEIKKIHGGVEEINSIYKQLGYLVQQQGSQVDTVESNMSNFANHTQNAAQELVKADNYQKKRKKWSCIILVVLVIIVLIAVLAIFA</sequence>
<dbReference type="CDD" id="cd15840">
    <property type="entry name" value="SNARE_Qa"/>
    <property type="match status" value="1"/>
</dbReference>
<feature type="domain" description="T-SNARE coiled-coil homology" evidence="4">
    <location>
        <begin position="186"/>
        <end position="248"/>
    </location>
</feature>
<dbReference type="STRING" id="683960.A0A1E3P976"/>
<reference evidence="5 6" key="1">
    <citation type="journal article" date="2016" name="Proc. Natl. Acad. Sci. U.S.A.">
        <title>Comparative genomics of biotechnologically important yeasts.</title>
        <authorList>
            <person name="Riley R."/>
            <person name="Haridas S."/>
            <person name="Wolfe K.H."/>
            <person name="Lopes M.R."/>
            <person name="Hittinger C.T."/>
            <person name="Goeker M."/>
            <person name="Salamov A.A."/>
            <person name="Wisecaver J.H."/>
            <person name="Long T.M."/>
            <person name="Calvey C.H."/>
            <person name="Aerts A.L."/>
            <person name="Barry K.W."/>
            <person name="Choi C."/>
            <person name="Clum A."/>
            <person name="Coughlan A.Y."/>
            <person name="Deshpande S."/>
            <person name="Douglass A.P."/>
            <person name="Hanson S.J."/>
            <person name="Klenk H.-P."/>
            <person name="LaButti K.M."/>
            <person name="Lapidus A."/>
            <person name="Lindquist E.A."/>
            <person name="Lipzen A.M."/>
            <person name="Meier-Kolthoff J.P."/>
            <person name="Ohm R.A."/>
            <person name="Otillar R.P."/>
            <person name="Pangilinan J.L."/>
            <person name="Peng Y."/>
            <person name="Rokas A."/>
            <person name="Rosa C.A."/>
            <person name="Scheuner C."/>
            <person name="Sibirny A.A."/>
            <person name="Slot J.C."/>
            <person name="Stielow J.B."/>
            <person name="Sun H."/>
            <person name="Kurtzman C.P."/>
            <person name="Blackwell M."/>
            <person name="Grigoriev I.V."/>
            <person name="Jeffries T.W."/>
        </authorList>
    </citation>
    <scope>NUCLEOTIDE SEQUENCE [LARGE SCALE GENOMIC DNA]</scope>
    <source>
        <strain evidence="6">ATCC 58044 / CBS 1984 / NCYC 433 / NRRL Y-366-8</strain>
    </source>
</reference>
<evidence type="ECO:0000256" key="3">
    <source>
        <dbReference type="SAM" id="Phobius"/>
    </source>
</evidence>
<dbReference type="EMBL" id="KV454208">
    <property type="protein sequence ID" value="ODQ61941.1"/>
    <property type="molecule type" value="Genomic_DNA"/>
</dbReference>
<dbReference type="GO" id="GO:0005484">
    <property type="term" value="F:SNAP receptor activity"/>
    <property type="evidence" value="ECO:0007669"/>
    <property type="project" value="TreeGrafter"/>
</dbReference>
<dbReference type="GO" id="GO:0012505">
    <property type="term" value="C:endomembrane system"/>
    <property type="evidence" value="ECO:0007669"/>
    <property type="project" value="TreeGrafter"/>
</dbReference>
<dbReference type="PANTHER" id="PTHR19957">
    <property type="entry name" value="SYNTAXIN"/>
    <property type="match status" value="1"/>
</dbReference>
<dbReference type="GeneID" id="30201280"/>
<dbReference type="OrthoDB" id="364348at2759"/>
<dbReference type="GO" id="GO:0006906">
    <property type="term" value="P:vesicle fusion"/>
    <property type="evidence" value="ECO:0007669"/>
    <property type="project" value="TreeGrafter"/>
</dbReference>
<dbReference type="SUPFAM" id="SSF47661">
    <property type="entry name" value="t-snare proteins"/>
    <property type="match status" value="1"/>
</dbReference>
<dbReference type="Pfam" id="PF05739">
    <property type="entry name" value="SNARE"/>
    <property type="match status" value="1"/>
</dbReference>
<keyword evidence="6" id="KW-1185">Reference proteome</keyword>
<keyword evidence="3" id="KW-0812">Transmembrane</keyword>
<dbReference type="RefSeq" id="XP_019041148.1">
    <property type="nucleotide sequence ID" value="XM_019184034.1"/>
</dbReference>
<proteinExistence type="inferred from homology"/>
<dbReference type="GO" id="GO:0031201">
    <property type="term" value="C:SNARE complex"/>
    <property type="evidence" value="ECO:0007669"/>
    <property type="project" value="TreeGrafter"/>
</dbReference>
<organism evidence="5 6">
    <name type="scientific">Wickerhamomyces anomalus (strain ATCC 58044 / CBS 1984 / NCYC 433 / NRRL Y-366-8)</name>
    <name type="common">Yeast</name>
    <name type="synonym">Hansenula anomala</name>
    <dbReference type="NCBI Taxonomy" id="683960"/>
    <lineage>
        <taxon>Eukaryota</taxon>
        <taxon>Fungi</taxon>
        <taxon>Dikarya</taxon>
        <taxon>Ascomycota</taxon>
        <taxon>Saccharomycotina</taxon>
        <taxon>Saccharomycetes</taxon>
        <taxon>Phaffomycetales</taxon>
        <taxon>Wickerhamomycetaceae</taxon>
        <taxon>Wickerhamomyces</taxon>
    </lineage>
</organism>
<feature type="transmembrane region" description="Helical" evidence="3">
    <location>
        <begin position="258"/>
        <end position="278"/>
    </location>
</feature>
<dbReference type="GO" id="GO:0048278">
    <property type="term" value="P:vesicle docking"/>
    <property type="evidence" value="ECO:0007669"/>
    <property type="project" value="TreeGrafter"/>
</dbReference>
<dbReference type="InterPro" id="IPR045242">
    <property type="entry name" value="Syntaxin"/>
</dbReference>
<dbReference type="Proteomes" id="UP000094112">
    <property type="component" value="Unassembled WGS sequence"/>
</dbReference>
<keyword evidence="3" id="KW-0472">Membrane</keyword>
<dbReference type="AlphaFoldDB" id="A0A1E3P976"/>
<evidence type="ECO:0000313" key="6">
    <source>
        <dbReference type="Proteomes" id="UP000094112"/>
    </source>
</evidence>
<dbReference type="Gene3D" id="1.20.5.110">
    <property type="match status" value="1"/>
</dbReference>
<protein>
    <recommendedName>
        <fullName evidence="4">t-SNARE coiled-coil homology domain-containing protein</fullName>
    </recommendedName>
</protein>
<dbReference type="PANTHER" id="PTHR19957:SF418">
    <property type="entry name" value="SNAP RECEPTOR"/>
    <property type="match status" value="1"/>
</dbReference>
<evidence type="ECO:0000313" key="5">
    <source>
        <dbReference type="EMBL" id="ODQ61941.1"/>
    </source>
</evidence>
<evidence type="ECO:0000256" key="2">
    <source>
        <dbReference type="SAM" id="Coils"/>
    </source>
</evidence>
<dbReference type="Pfam" id="PF14523">
    <property type="entry name" value="Syntaxin_2"/>
    <property type="match status" value="1"/>
</dbReference>
<evidence type="ECO:0000259" key="4">
    <source>
        <dbReference type="PROSITE" id="PS50192"/>
    </source>
</evidence>
<name>A0A1E3P976_WICAA</name>
<evidence type="ECO:0000256" key="1">
    <source>
        <dbReference type="ARBA" id="ARBA00009063"/>
    </source>
</evidence>
<keyword evidence="2" id="KW-0175">Coiled coil</keyword>
<dbReference type="InterPro" id="IPR000727">
    <property type="entry name" value="T_SNARE_dom"/>
</dbReference>
<dbReference type="GO" id="GO:0006896">
    <property type="term" value="P:Golgi to vacuole transport"/>
    <property type="evidence" value="ECO:0007669"/>
    <property type="project" value="TreeGrafter"/>
</dbReference>
<dbReference type="PROSITE" id="PS50192">
    <property type="entry name" value="T_SNARE"/>
    <property type="match status" value="1"/>
</dbReference>
<dbReference type="InterPro" id="IPR010989">
    <property type="entry name" value="SNARE"/>
</dbReference>
<dbReference type="SMART" id="SM00397">
    <property type="entry name" value="t_SNARE"/>
    <property type="match status" value="1"/>
</dbReference>
<comment type="similarity">
    <text evidence="1">Belongs to the syntaxin family.</text>
</comment>
<gene>
    <name evidence="5" type="ORF">WICANDRAFT_66273</name>
</gene>
<dbReference type="InterPro" id="IPR006011">
    <property type="entry name" value="Syntaxin_N"/>
</dbReference>
<dbReference type="GO" id="GO:0006886">
    <property type="term" value="P:intracellular protein transport"/>
    <property type="evidence" value="ECO:0007669"/>
    <property type="project" value="TreeGrafter"/>
</dbReference>
<keyword evidence="3" id="KW-1133">Transmembrane helix</keyword>
<accession>A0A1E3P976</accession>
<dbReference type="GO" id="GO:0000149">
    <property type="term" value="F:SNARE binding"/>
    <property type="evidence" value="ECO:0007669"/>
    <property type="project" value="TreeGrafter"/>
</dbReference>
<feature type="coiled-coil region" evidence="2">
    <location>
        <begin position="44"/>
        <end position="95"/>
    </location>
</feature>